<keyword evidence="10" id="KW-1185">Reference proteome</keyword>
<keyword evidence="3 5" id="KW-0493">Microtubule</keyword>
<dbReference type="OrthoDB" id="2192946at2759"/>
<keyword evidence="2 5" id="KW-0963">Cytoplasm</keyword>
<dbReference type="GO" id="GO:0000930">
    <property type="term" value="C:gamma-tubulin complex"/>
    <property type="evidence" value="ECO:0007669"/>
    <property type="project" value="TreeGrafter"/>
</dbReference>
<dbReference type="InParanoid" id="B4MRU7"/>
<dbReference type="Pfam" id="PF17681">
    <property type="entry name" value="GCP_N_terminal"/>
    <property type="match status" value="1"/>
</dbReference>
<dbReference type="Gene3D" id="1.20.120.1900">
    <property type="entry name" value="Gamma-tubulin complex, C-terminal domain"/>
    <property type="match status" value="1"/>
</dbReference>
<dbReference type="SMR" id="B4MRU7"/>
<dbReference type="InterPro" id="IPR007259">
    <property type="entry name" value="GCP"/>
</dbReference>
<dbReference type="EMBL" id="CH963850">
    <property type="protein sequence ID" value="EDW74836.2"/>
    <property type="molecule type" value="Genomic_DNA"/>
</dbReference>
<comment type="subcellular location">
    <subcellularLocation>
        <location evidence="5">Cytoplasm</location>
        <location evidence="5">Cytoskeleton</location>
        <location evidence="5">Microtubule organizing center</location>
    </subcellularLocation>
</comment>
<dbReference type="GO" id="GO:0031122">
    <property type="term" value="P:cytoplasmic microtubule organization"/>
    <property type="evidence" value="ECO:0007669"/>
    <property type="project" value="TreeGrafter"/>
</dbReference>
<protein>
    <recommendedName>
        <fullName evidence="5">Gamma-tubulin complex component</fullName>
    </recommendedName>
</protein>
<dbReference type="STRING" id="7260.B4MRU7"/>
<dbReference type="InterPro" id="IPR041470">
    <property type="entry name" value="GCP_N"/>
</dbReference>
<dbReference type="GO" id="GO:0051011">
    <property type="term" value="F:microtubule minus-end binding"/>
    <property type="evidence" value="ECO:0007669"/>
    <property type="project" value="TreeGrafter"/>
</dbReference>
<gene>
    <name evidence="9" type="primary">Dwil\GK19092</name>
    <name evidence="9" type="ORF">Dwil_GK19092</name>
</gene>
<dbReference type="PANTHER" id="PTHR19302">
    <property type="entry name" value="GAMMA TUBULIN COMPLEX PROTEIN"/>
    <property type="match status" value="1"/>
</dbReference>
<organism evidence="9 10">
    <name type="scientific">Drosophila willistoni</name>
    <name type="common">Fruit fly</name>
    <dbReference type="NCBI Taxonomy" id="7260"/>
    <lineage>
        <taxon>Eukaryota</taxon>
        <taxon>Metazoa</taxon>
        <taxon>Ecdysozoa</taxon>
        <taxon>Arthropoda</taxon>
        <taxon>Hexapoda</taxon>
        <taxon>Insecta</taxon>
        <taxon>Pterygota</taxon>
        <taxon>Neoptera</taxon>
        <taxon>Endopterygota</taxon>
        <taxon>Diptera</taxon>
        <taxon>Brachycera</taxon>
        <taxon>Muscomorpha</taxon>
        <taxon>Ephydroidea</taxon>
        <taxon>Drosophilidae</taxon>
        <taxon>Drosophila</taxon>
        <taxon>Sophophora</taxon>
    </lineage>
</organism>
<feature type="coiled-coil region" evidence="6">
    <location>
        <begin position="124"/>
        <end position="155"/>
    </location>
</feature>
<evidence type="ECO:0000256" key="5">
    <source>
        <dbReference type="RuleBase" id="RU363050"/>
    </source>
</evidence>
<feature type="domain" description="Gamma tubulin complex component C-terminal" evidence="7">
    <location>
        <begin position="334"/>
        <end position="630"/>
    </location>
</feature>
<dbReference type="Proteomes" id="UP000007798">
    <property type="component" value="Unassembled WGS sequence"/>
</dbReference>
<dbReference type="KEGG" id="dwi:6641029"/>
<dbReference type="GO" id="GO:0051321">
    <property type="term" value="P:meiotic cell cycle"/>
    <property type="evidence" value="ECO:0007669"/>
    <property type="project" value="TreeGrafter"/>
</dbReference>
<dbReference type="FunCoup" id="B4MRU7">
    <property type="interactions" value="2"/>
</dbReference>
<dbReference type="PANTHER" id="PTHR19302:SF13">
    <property type="entry name" value="GAMMA-TUBULIN COMPLEX COMPONENT 2"/>
    <property type="match status" value="1"/>
</dbReference>
<evidence type="ECO:0000256" key="4">
    <source>
        <dbReference type="ARBA" id="ARBA00023212"/>
    </source>
</evidence>
<proteinExistence type="inferred from homology"/>
<dbReference type="GO" id="GO:0043015">
    <property type="term" value="F:gamma-tubulin binding"/>
    <property type="evidence" value="ECO:0007669"/>
    <property type="project" value="InterPro"/>
</dbReference>
<dbReference type="eggNOG" id="KOG2001">
    <property type="taxonomic scope" value="Eukaryota"/>
</dbReference>
<feature type="domain" description="Gamma tubulin complex component protein N-terminal" evidence="8">
    <location>
        <begin position="36"/>
        <end position="330"/>
    </location>
</feature>
<accession>B4MRU7</accession>
<dbReference type="InterPro" id="IPR042241">
    <property type="entry name" value="GCP_C_sf"/>
</dbReference>
<evidence type="ECO:0000259" key="8">
    <source>
        <dbReference type="Pfam" id="PF17681"/>
    </source>
</evidence>
<dbReference type="GO" id="GO:0000922">
    <property type="term" value="C:spindle pole"/>
    <property type="evidence" value="ECO:0007669"/>
    <property type="project" value="InterPro"/>
</dbReference>
<evidence type="ECO:0000259" key="7">
    <source>
        <dbReference type="Pfam" id="PF04130"/>
    </source>
</evidence>
<dbReference type="InterPro" id="IPR040457">
    <property type="entry name" value="GCP_C"/>
</dbReference>
<reference evidence="9 10" key="1">
    <citation type="journal article" date="2007" name="Nature">
        <title>Evolution of genes and genomes on the Drosophila phylogeny.</title>
        <authorList>
            <consortium name="Drosophila 12 Genomes Consortium"/>
            <person name="Clark A.G."/>
            <person name="Eisen M.B."/>
            <person name="Smith D.R."/>
            <person name="Bergman C.M."/>
            <person name="Oliver B."/>
            <person name="Markow T.A."/>
            <person name="Kaufman T.C."/>
            <person name="Kellis M."/>
            <person name="Gelbart W."/>
            <person name="Iyer V.N."/>
            <person name="Pollard D.A."/>
            <person name="Sackton T.B."/>
            <person name="Larracuente A.M."/>
            <person name="Singh N.D."/>
            <person name="Abad J.P."/>
            <person name="Abt D.N."/>
            <person name="Adryan B."/>
            <person name="Aguade M."/>
            <person name="Akashi H."/>
            <person name="Anderson W.W."/>
            <person name="Aquadro C.F."/>
            <person name="Ardell D.H."/>
            <person name="Arguello R."/>
            <person name="Artieri C.G."/>
            <person name="Barbash D.A."/>
            <person name="Barker D."/>
            <person name="Barsanti P."/>
            <person name="Batterham P."/>
            <person name="Batzoglou S."/>
            <person name="Begun D."/>
            <person name="Bhutkar A."/>
            <person name="Blanco E."/>
            <person name="Bosak S.A."/>
            <person name="Bradley R.K."/>
            <person name="Brand A.D."/>
            <person name="Brent M.R."/>
            <person name="Brooks A.N."/>
            <person name="Brown R.H."/>
            <person name="Butlin R.K."/>
            <person name="Caggese C."/>
            <person name="Calvi B.R."/>
            <person name="Bernardo de Carvalho A."/>
            <person name="Caspi A."/>
            <person name="Castrezana S."/>
            <person name="Celniker S.E."/>
            <person name="Chang J.L."/>
            <person name="Chapple C."/>
            <person name="Chatterji S."/>
            <person name="Chinwalla A."/>
            <person name="Civetta A."/>
            <person name="Clifton S.W."/>
            <person name="Comeron J.M."/>
            <person name="Costello J.C."/>
            <person name="Coyne J.A."/>
            <person name="Daub J."/>
            <person name="David R.G."/>
            <person name="Delcher A.L."/>
            <person name="Delehaunty K."/>
            <person name="Do C.B."/>
            <person name="Ebling H."/>
            <person name="Edwards K."/>
            <person name="Eickbush T."/>
            <person name="Evans J.D."/>
            <person name="Filipski A."/>
            <person name="Findeiss S."/>
            <person name="Freyhult E."/>
            <person name="Fulton L."/>
            <person name="Fulton R."/>
            <person name="Garcia A.C."/>
            <person name="Gardiner A."/>
            <person name="Garfield D.A."/>
            <person name="Garvin B.E."/>
            <person name="Gibson G."/>
            <person name="Gilbert D."/>
            <person name="Gnerre S."/>
            <person name="Godfrey J."/>
            <person name="Good R."/>
            <person name="Gotea V."/>
            <person name="Gravely B."/>
            <person name="Greenberg A.J."/>
            <person name="Griffiths-Jones S."/>
            <person name="Gross S."/>
            <person name="Guigo R."/>
            <person name="Gustafson E.A."/>
            <person name="Haerty W."/>
            <person name="Hahn M.W."/>
            <person name="Halligan D.L."/>
            <person name="Halpern A.L."/>
            <person name="Halter G.M."/>
            <person name="Han M.V."/>
            <person name="Heger A."/>
            <person name="Hillier L."/>
            <person name="Hinrichs A.S."/>
            <person name="Holmes I."/>
            <person name="Hoskins R.A."/>
            <person name="Hubisz M.J."/>
            <person name="Hultmark D."/>
            <person name="Huntley M.A."/>
            <person name="Jaffe D.B."/>
            <person name="Jagadeeshan S."/>
            <person name="Jeck W.R."/>
            <person name="Johnson J."/>
            <person name="Jones C.D."/>
            <person name="Jordan W.C."/>
            <person name="Karpen G.H."/>
            <person name="Kataoka E."/>
            <person name="Keightley P.D."/>
            <person name="Kheradpour P."/>
            <person name="Kirkness E.F."/>
            <person name="Koerich L.B."/>
            <person name="Kristiansen K."/>
            <person name="Kudrna D."/>
            <person name="Kulathinal R.J."/>
            <person name="Kumar S."/>
            <person name="Kwok R."/>
            <person name="Lander E."/>
            <person name="Langley C.H."/>
            <person name="Lapoint R."/>
            <person name="Lazzaro B.P."/>
            <person name="Lee S.J."/>
            <person name="Levesque L."/>
            <person name="Li R."/>
            <person name="Lin C.F."/>
            <person name="Lin M.F."/>
            <person name="Lindblad-Toh K."/>
            <person name="Llopart A."/>
            <person name="Long M."/>
            <person name="Low L."/>
            <person name="Lozovsky E."/>
            <person name="Lu J."/>
            <person name="Luo M."/>
            <person name="Machado C.A."/>
            <person name="Makalowski W."/>
            <person name="Marzo M."/>
            <person name="Matsuda M."/>
            <person name="Matzkin L."/>
            <person name="McAllister B."/>
            <person name="McBride C.S."/>
            <person name="McKernan B."/>
            <person name="McKernan K."/>
            <person name="Mendez-Lago M."/>
            <person name="Minx P."/>
            <person name="Mollenhauer M.U."/>
            <person name="Montooth K."/>
            <person name="Mount S.M."/>
            <person name="Mu X."/>
            <person name="Myers E."/>
            <person name="Negre B."/>
            <person name="Newfeld S."/>
            <person name="Nielsen R."/>
            <person name="Noor M.A."/>
            <person name="O'Grady P."/>
            <person name="Pachter L."/>
            <person name="Papaceit M."/>
            <person name="Parisi M.J."/>
            <person name="Parisi M."/>
            <person name="Parts L."/>
            <person name="Pedersen J.S."/>
            <person name="Pesole G."/>
            <person name="Phillippy A.M."/>
            <person name="Ponting C.P."/>
            <person name="Pop M."/>
            <person name="Porcelli D."/>
            <person name="Powell J.R."/>
            <person name="Prohaska S."/>
            <person name="Pruitt K."/>
            <person name="Puig M."/>
            <person name="Quesneville H."/>
            <person name="Ram K.R."/>
            <person name="Rand D."/>
            <person name="Rasmussen M.D."/>
            <person name="Reed L.K."/>
            <person name="Reenan R."/>
            <person name="Reily A."/>
            <person name="Remington K.A."/>
            <person name="Rieger T.T."/>
            <person name="Ritchie M.G."/>
            <person name="Robin C."/>
            <person name="Rogers Y.H."/>
            <person name="Rohde C."/>
            <person name="Rozas J."/>
            <person name="Rubenfield M.J."/>
            <person name="Ruiz A."/>
            <person name="Russo S."/>
            <person name="Salzberg S.L."/>
            <person name="Sanchez-Gracia A."/>
            <person name="Saranga D.J."/>
            <person name="Sato H."/>
            <person name="Schaeffer S.W."/>
            <person name="Schatz M.C."/>
            <person name="Schlenke T."/>
            <person name="Schwartz R."/>
            <person name="Segarra C."/>
            <person name="Singh R.S."/>
            <person name="Sirot L."/>
            <person name="Sirota M."/>
            <person name="Sisneros N.B."/>
            <person name="Smith C.D."/>
            <person name="Smith T.F."/>
            <person name="Spieth J."/>
            <person name="Stage D.E."/>
            <person name="Stark A."/>
            <person name="Stephan W."/>
            <person name="Strausberg R.L."/>
            <person name="Strempel S."/>
            <person name="Sturgill D."/>
            <person name="Sutton G."/>
            <person name="Sutton G.G."/>
            <person name="Tao W."/>
            <person name="Teichmann S."/>
            <person name="Tobari Y.N."/>
            <person name="Tomimura Y."/>
            <person name="Tsolas J.M."/>
            <person name="Valente V.L."/>
            <person name="Venter E."/>
            <person name="Venter J.C."/>
            <person name="Vicario S."/>
            <person name="Vieira F.G."/>
            <person name="Vilella A.J."/>
            <person name="Villasante A."/>
            <person name="Walenz B."/>
            <person name="Wang J."/>
            <person name="Wasserman M."/>
            <person name="Watts T."/>
            <person name="Wilson D."/>
            <person name="Wilson R.K."/>
            <person name="Wing R.A."/>
            <person name="Wolfner M.F."/>
            <person name="Wong A."/>
            <person name="Wong G.K."/>
            <person name="Wu C.I."/>
            <person name="Wu G."/>
            <person name="Yamamoto D."/>
            <person name="Yang H.P."/>
            <person name="Yang S.P."/>
            <person name="Yorke J.A."/>
            <person name="Yoshida K."/>
            <person name="Zdobnov E."/>
            <person name="Zhang P."/>
            <person name="Zhang Y."/>
            <person name="Zimin A.V."/>
            <person name="Baldwin J."/>
            <person name="Abdouelleil A."/>
            <person name="Abdulkadir J."/>
            <person name="Abebe A."/>
            <person name="Abera B."/>
            <person name="Abreu J."/>
            <person name="Acer S.C."/>
            <person name="Aftuck L."/>
            <person name="Alexander A."/>
            <person name="An P."/>
            <person name="Anderson E."/>
            <person name="Anderson S."/>
            <person name="Arachi H."/>
            <person name="Azer M."/>
            <person name="Bachantsang P."/>
            <person name="Barry A."/>
            <person name="Bayul T."/>
            <person name="Berlin A."/>
            <person name="Bessette D."/>
            <person name="Bloom T."/>
            <person name="Blye J."/>
            <person name="Boguslavskiy L."/>
            <person name="Bonnet C."/>
            <person name="Boukhgalter B."/>
            <person name="Bourzgui I."/>
            <person name="Brown A."/>
            <person name="Cahill P."/>
            <person name="Channer S."/>
            <person name="Cheshatsang Y."/>
            <person name="Chuda L."/>
            <person name="Citroen M."/>
            <person name="Collymore A."/>
            <person name="Cooke P."/>
            <person name="Costello M."/>
            <person name="D'Aco K."/>
            <person name="Daza R."/>
            <person name="De Haan G."/>
            <person name="DeGray S."/>
            <person name="DeMaso C."/>
            <person name="Dhargay N."/>
            <person name="Dooley K."/>
            <person name="Dooley E."/>
            <person name="Doricent M."/>
            <person name="Dorje P."/>
            <person name="Dorjee K."/>
            <person name="Dupes A."/>
            <person name="Elong R."/>
            <person name="Falk J."/>
            <person name="Farina A."/>
            <person name="Faro S."/>
            <person name="Ferguson D."/>
            <person name="Fisher S."/>
            <person name="Foley C.D."/>
            <person name="Franke A."/>
            <person name="Friedrich D."/>
            <person name="Gadbois L."/>
            <person name="Gearin G."/>
            <person name="Gearin C.R."/>
            <person name="Giannoukos G."/>
            <person name="Goode T."/>
            <person name="Graham J."/>
            <person name="Grandbois E."/>
            <person name="Grewal S."/>
            <person name="Gyaltsen K."/>
            <person name="Hafez N."/>
            <person name="Hagos B."/>
            <person name="Hall J."/>
            <person name="Henson C."/>
            <person name="Hollinger A."/>
            <person name="Honan T."/>
            <person name="Huard M.D."/>
            <person name="Hughes L."/>
            <person name="Hurhula B."/>
            <person name="Husby M.E."/>
            <person name="Kamat A."/>
            <person name="Kanga B."/>
            <person name="Kashin S."/>
            <person name="Khazanovich D."/>
            <person name="Kisner P."/>
            <person name="Lance K."/>
            <person name="Lara M."/>
            <person name="Lee W."/>
            <person name="Lennon N."/>
            <person name="Letendre F."/>
            <person name="LeVine R."/>
            <person name="Lipovsky A."/>
            <person name="Liu X."/>
            <person name="Liu J."/>
            <person name="Liu S."/>
            <person name="Lokyitsang T."/>
            <person name="Lokyitsang Y."/>
            <person name="Lubonja R."/>
            <person name="Lui A."/>
            <person name="MacDonald P."/>
            <person name="Magnisalis V."/>
            <person name="Maru K."/>
            <person name="Matthews C."/>
            <person name="McCusker W."/>
            <person name="McDonough S."/>
            <person name="Mehta T."/>
            <person name="Meldrim J."/>
            <person name="Meneus L."/>
            <person name="Mihai O."/>
            <person name="Mihalev A."/>
            <person name="Mihova T."/>
            <person name="Mittelman R."/>
            <person name="Mlenga V."/>
            <person name="Montmayeur A."/>
            <person name="Mulrain L."/>
            <person name="Navidi A."/>
            <person name="Naylor J."/>
            <person name="Negash T."/>
            <person name="Nguyen T."/>
            <person name="Nguyen N."/>
            <person name="Nicol R."/>
            <person name="Norbu C."/>
            <person name="Norbu N."/>
            <person name="Novod N."/>
            <person name="O'Neill B."/>
            <person name="Osman S."/>
            <person name="Markiewicz E."/>
            <person name="Oyono O.L."/>
            <person name="Patti C."/>
            <person name="Phunkhang P."/>
            <person name="Pierre F."/>
            <person name="Priest M."/>
            <person name="Raghuraman S."/>
            <person name="Rege F."/>
            <person name="Reyes R."/>
            <person name="Rise C."/>
            <person name="Rogov P."/>
            <person name="Ross K."/>
            <person name="Ryan E."/>
            <person name="Settipalli S."/>
            <person name="Shea T."/>
            <person name="Sherpa N."/>
            <person name="Shi L."/>
            <person name="Shih D."/>
            <person name="Sparrow T."/>
            <person name="Spaulding J."/>
            <person name="Stalker J."/>
            <person name="Stange-Thomann N."/>
            <person name="Stavropoulos S."/>
            <person name="Stone C."/>
            <person name="Strader C."/>
            <person name="Tesfaye S."/>
            <person name="Thomson T."/>
            <person name="Thoulutsang Y."/>
            <person name="Thoulutsang D."/>
            <person name="Topham K."/>
            <person name="Topping I."/>
            <person name="Tsamla T."/>
            <person name="Vassiliev H."/>
            <person name="Vo A."/>
            <person name="Wangchuk T."/>
            <person name="Wangdi T."/>
            <person name="Weiand M."/>
            <person name="Wilkinson J."/>
            <person name="Wilson A."/>
            <person name="Yadav S."/>
            <person name="Young G."/>
            <person name="Yu Q."/>
            <person name="Zembek L."/>
            <person name="Zhong D."/>
            <person name="Zimmer A."/>
            <person name="Zwirko Z."/>
            <person name="Jaffe D.B."/>
            <person name="Alvarez P."/>
            <person name="Brockman W."/>
            <person name="Butler J."/>
            <person name="Chin C."/>
            <person name="Gnerre S."/>
            <person name="Grabherr M."/>
            <person name="Kleber M."/>
            <person name="Mauceli E."/>
            <person name="MacCallum I."/>
        </authorList>
    </citation>
    <scope>NUCLEOTIDE SEQUENCE [LARGE SCALE GENOMIC DNA]</scope>
    <source>
        <strain evidence="10">Tucson 14030-0811.24</strain>
    </source>
</reference>
<dbReference type="GO" id="GO:0005874">
    <property type="term" value="C:microtubule"/>
    <property type="evidence" value="ECO:0007669"/>
    <property type="project" value="UniProtKB-KW"/>
</dbReference>
<dbReference type="GO" id="GO:0051225">
    <property type="term" value="P:spindle assembly"/>
    <property type="evidence" value="ECO:0007669"/>
    <property type="project" value="TreeGrafter"/>
</dbReference>
<dbReference type="GO" id="GO:0000278">
    <property type="term" value="P:mitotic cell cycle"/>
    <property type="evidence" value="ECO:0007669"/>
    <property type="project" value="TreeGrafter"/>
</dbReference>
<keyword evidence="4 5" id="KW-0206">Cytoskeleton</keyword>
<evidence type="ECO:0000313" key="10">
    <source>
        <dbReference type="Proteomes" id="UP000007798"/>
    </source>
</evidence>
<evidence type="ECO:0000256" key="6">
    <source>
        <dbReference type="SAM" id="Coils"/>
    </source>
</evidence>
<evidence type="ECO:0000256" key="3">
    <source>
        <dbReference type="ARBA" id="ARBA00022701"/>
    </source>
</evidence>
<comment type="similarity">
    <text evidence="1 5">Belongs to the TUBGCP family.</text>
</comment>
<sequence>MDPKERSWIFESVGGYFAPAEDLSKLSPTRQEKLLMRDLIYAFSGVPSTHISADIKVEEIADLSPEEMTKIRFKIDDGFTSVFRTLANELLPMIGHYISVQGFIDLSKMTPRYERTCLALANSMDNIMQQYHDLQSNLETELSENKLDLQKLVQQIRPWLPTMEIFATIAVDVRHLKLSSSQLLSMLEDRYQEQKSKSKSDVKERLGQMLEYTSRNYMKMVQQWTQKGMVNDATQEFFIEDLNPATGSCWYSYWKTRYCLHTNRLPNFLLQQAEIILLAGKYFNILRQCNVTITPMNTLLTYSPKDMTHLEIIRNSYELPAKKLKDYLFKDHQLVMHLRNLRDFCLLQENKFANDLLESSRQYMKNKVYQLKSDKMDGFLEKILEFLDDDFGVFLEMQLKNIDVMTQLNGMEPSNGGNENFAIDPLDFHNSNGYEALALHYEVNWPVSLVINSQRLEQVQLLHRVIFFLLYVKGELEAMKPIANSRSYRLRERMLKSILSVEQYMTMDIIQPQWVELIATVNRASNIDEVLSAFKRTLDQCVQLCLFAGVVYVRSIFTLGTICLNYCDSLSSEPGCHEFNRCVAEYDENFESMLVGILDLVREFAKTVVKCGKDNDRVSESSRQLLLRLESIDKDLEAKSFC</sequence>
<name>B4MRU7_DROWI</name>
<dbReference type="Pfam" id="PF04130">
    <property type="entry name" value="GCP_C_terminal"/>
    <property type="match status" value="1"/>
</dbReference>
<keyword evidence="6" id="KW-0175">Coiled coil</keyword>
<evidence type="ECO:0000256" key="1">
    <source>
        <dbReference type="ARBA" id="ARBA00010337"/>
    </source>
</evidence>
<dbReference type="GO" id="GO:0007020">
    <property type="term" value="P:microtubule nucleation"/>
    <property type="evidence" value="ECO:0007669"/>
    <property type="project" value="InterPro"/>
</dbReference>
<evidence type="ECO:0000313" key="9">
    <source>
        <dbReference type="EMBL" id="EDW74836.2"/>
    </source>
</evidence>
<evidence type="ECO:0000256" key="2">
    <source>
        <dbReference type="ARBA" id="ARBA00022490"/>
    </source>
</evidence>
<dbReference type="AlphaFoldDB" id="B4MRU7"/>
<dbReference type="HOGENOM" id="CLU_388963_0_0_1"/>